<dbReference type="GO" id="GO:0005737">
    <property type="term" value="C:cytoplasm"/>
    <property type="evidence" value="ECO:0007669"/>
    <property type="project" value="TreeGrafter"/>
</dbReference>
<organism evidence="7 8">
    <name type="scientific">Bacillus smithii 7_3_47FAA</name>
    <dbReference type="NCBI Taxonomy" id="665952"/>
    <lineage>
        <taxon>Bacteria</taxon>
        <taxon>Bacillati</taxon>
        <taxon>Bacillota</taxon>
        <taxon>Bacilli</taxon>
        <taxon>Bacillales</taxon>
        <taxon>Bacillaceae</taxon>
        <taxon>Bacillus</taxon>
    </lineage>
</organism>
<keyword evidence="8" id="KW-1185">Reference proteome</keyword>
<sequence>MQKYDVIIIGGGINGGSIAYQLSKRNYRVAVLEKERIASEASSAAAGMLGAQVEPRIDGAFFDFARKSRDYFDQLVPEIEQVSDQPVEFLKNGMLRIAFSEEEANMLKERIAWQQEQGEPAEWLSADQVYQMEPELKAEIVGAASFPKDGQVMPAQLTKAFFKGASNLGADIYEFTWVKGLLGKNGVITGVETTSGRFYAEHIVVAAGAFTPHLSLPDGASLPTLTPVKGEILAVRPEKPIITSTIYSPTVYIVPKANGEIFIGATEREGIYDKIVSFESIRRLSAEACRIVPALRSAEWSRAWAGVRPQTIDGLPYLGPHPDFKGLWLAAGHFRNGILLSALTGVWMADQIEGKADHLEWKDAFDPGRHSQKGVIP</sequence>
<keyword evidence="3" id="KW-0560">Oxidoreductase</keyword>
<protein>
    <recommendedName>
        <fullName evidence="5">glycine oxidase</fullName>
        <ecNumber evidence="5">1.4.3.19</ecNumber>
    </recommendedName>
</protein>
<gene>
    <name evidence="7" type="ORF">HMPREF1015_01734</name>
</gene>
<evidence type="ECO:0000259" key="6">
    <source>
        <dbReference type="Pfam" id="PF01266"/>
    </source>
</evidence>
<comment type="caution">
    <text evidence="7">The sequence shown here is derived from an EMBL/GenBank/DDBJ whole genome shotgun (WGS) entry which is preliminary data.</text>
</comment>
<reference evidence="7 8" key="1">
    <citation type="submission" date="2011-09" db="EMBL/GenBank/DDBJ databases">
        <title>The Genome Sequence of Bacillus smithii 7_3_47FAA.</title>
        <authorList>
            <consortium name="The Broad Institute Genome Sequencing Platform"/>
            <person name="Earl A."/>
            <person name="Ward D."/>
            <person name="Feldgarden M."/>
            <person name="Gevers D."/>
            <person name="Daigneault M."/>
            <person name="Strauss J."/>
            <person name="Allen-Vercoe E."/>
            <person name="Young S.K."/>
            <person name="Zeng Q."/>
            <person name="Gargeya S."/>
            <person name="Fitzgerald M."/>
            <person name="Haas B."/>
            <person name="Abouelleil A."/>
            <person name="Alvarado L."/>
            <person name="Arachchi H.M."/>
            <person name="Berlin A."/>
            <person name="Brown A."/>
            <person name="Chapman S.B."/>
            <person name="Chen Z."/>
            <person name="Dunbar C."/>
            <person name="Freedman E."/>
            <person name="Gearin G."/>
            <person name="Goldberg J."/>
            <person name="Griggs A."/>
            <person name="Gujja S."/>
            <person name="Heiman D."/>
            <person name="Howarth C."/>
            <person name="Larson L."/>
            <person name="Lui A."/>
            <person name="MacDonald P.J.P."/>
            <person name="Montmayeur A."/>
            <person name="Murphy C."/>
            <person name="Neiman D."/>
            <person name="Pearson M."/>
            <person name="Priest M."/>
            <person name="Roberts A."/>
            <person name="Saif S."/>
            <person name="Shea T."/>
            <person name="Shenoy N."/>
            <person name="Sisk P."/>
            <person name="Stolte C."/>
            <person name="Sykes S."/>
            <person name="Wortman J."/>
            <person name="Nusbaum C."/>
            <person name="Birren B."/>
        </authorList>
    </citation>
    <scope>NUCLEOTIDE SEQUENCE [LARGE SCALE GENOMIC DNA]</scope>
    <source>
        <strain evidence="7 8">7_3_47FAA</strain>
    </source>
</reference>
<dbReference type="InterPro" id="IPR036188">
    <property type="entry name" value="FAD/NAD-bd_sf"/>
</dbReference>
<dbReference type="PATRIC" id="fig|665952.3.peg.1594"/>
<dbReference type="GO" id="GO:0043799">
    <property type="term" value="F:glycine oxidase activity"/>
    <property type="evidence" value="ECO:0007669"/>
    <property type="project" value="UniProtKB-EC"/>
</dbReference>
<dbReference type="GO" id="GO:0009229">
    <property type="term" value="P:thiamine diphosphate biosynthetic process"/>
    <property type="evidence" value="ECO:0007669"/>
    <property type="project" value="UniProtKB-UniPathway"/>
</dbReference>
<dbReference type="Proteomes" id="UP000011747">
    <property type="component" value="Unassembled WGS sequence"/>
</dbReference>
<dbReference type="InterPro" id="IPR006076">
    <property type="entry name" value="FAD-dep_OxRdtase"/>
</dbReference>
<name>G9QKP5_9BACI</name>
<dbReference type="EMBL" id="ACWF01000085">
    <property type="protein sequence ID" value="EHL78241.1"/>
    <property type="molecule type" value="Genomic_DNA"/>
</dbReference>
<dbReference type="Gene3D" id="3.50.50.60">
    <property type="entry name" value="FAD/NAD(P)-binding domain"/>
    <property type="match status" value="1"/>
</dbReference>
<dbReference type="PANTHER" id="PTHR13847:SF289">
    <property type="entry name" value="GLYCINE OXIDASE"/>
    <property type="match status" value="1"/>
</dbReference>
<dbReference type="SUPFAM" id="SSF51905">
    <property type="entry name" value="FAD/NAD(P)-binding domain"/>
    <property type="match status" value="1"/>
</dbReference>
<accession>G9QKP5</accession>
<dbReference type="GO" id="GO:0050660">
    <property type="term" value="F:flavin adenine dinucleotide binding"/>
    <property type="evidence" value="ECO:0007669"/>
    <property type="project" value="InterPro"/>
</dbReference>
<dbReference type="Gene3D" id="3.30.9.10">
    <property type="entry name" value="D-Amino Acid Oxidase, subunit A, domain 2"/>
    <property type="match status" value="1"/>
</dbReference>
<keyword evidence="2" id="KW-0784">Thiamine biosynthesis</keyword>
<dbReference type="Pfam" id="PF01266">
    <property type="entry name" value="DAO"/>
    <property type="match status" value="1"/>
</dbReference>
<evidence type="ECO:0000313" key="7">
    <source>
        <dbReference type="EMBL" id="EHL78241.1"/>
    </source>
</evidence>
<evidence type="ECO:0000256" key="1">
    <source>
        <dbReference type="ARBA" id="ARBA00004948"/>
    </source>
</evidence>
<feature type="domain" description="FAD dependent oxidoreductase" evidence="6">
    <location>
        <begin position="5"/>
        <end position="350"/>
    </location>
</feature>
<evidence type="ECO:0000256" key="4">
    <source>
        <dbReference type="ARBA" id="ARBA00049872"/>
    </source>
</evidence>
<dbReference type="RefSeq" id="WP_003353910.1">
    <property type="nucleotide sequence ID" value="NZ_JH414751.1"/>
</dbReference>
<evidence type="ECO:0000256" key="5">
    <source>
        <dbReference type="ARBA" id="ARBA00050018"/>
    </source>
</evidence>
<evidence type="ECO:0000313" key="8">
    <source>
        <dbReference type="Proteomes" id="UP000011747"/>
    </source>
</evidence>
<dbReference type="HOGENOM" id="CLU_007884_4_5_9"/>
<dbReference type="PANTHER" id="PTHR13847">
    <property type="entry name" value="SARCOSINE DEHYDROGENASE-RELATED"/>
    <property type="match status" value="1"/>
</dbReference>
<dbReference type="EC" id="1.4.3.19" evidence="5"/>
<dbReference type="AlphaFoldDB" id="G9QKP5"/>
<dbReference type="NCBIfam" id="TIGR02352">
    <property type="entry name" value="thiamin_ThiO"/>
    <property type="match status" value="1"/>
</dbReference>
<evidence type="ECO:0000256" key="2">
    <source>
        <dbReference type="ARBA" id="ARBA00022977"/>
    </source>
</evidence>
<dbReference type="SUPFAM" id="SSF54373">
    <property type="entry name" value="FAD-linked reductases, C-terminal domain"/>
    <property type="match status" value="1"/>
</dbReference>
<comment type="pathway">
    <text evidence="1">Cofactor biosynthesis; thiamine diphosphate biosynthesis.</text>
</comment>
<proteinExistence type="predicted"/>
<comment type="catalytic activity">
    <reaction evidence="4">
        <text>glycine + O2 + H2O = glyoxylate + H2O2 + NH4(+)</text>
        <dbReference type="Rhea" id="RHEA:11532"/>
        <dbReference type="ChEBI" id="CHEBI:15377"/>
        <dbReference type="ChEBI" id="CHEBI:15379"/>
        <dbReference type="ChEBI" id="CHEBI:16240"/>
        <dbReference type="ChEBI" id="CHEBI:28938"/>
        <dbReference type="ChEBI" id="CHEBI:36655"/>
        <dbReference type="ChEBI" id="CHEBI:57305"/>
        <dbReference type="EC" id="1.4.3.19"/>
    </reaction>
</comment>
<dbReference type="GO" id="GO:0009228">
    <property type="term" value="P:thiamine biosynthetic process"/>
    <property type="evidence" value="ECO:0007669"/>
    <property type="project" value="UniProtKB-KW"/>
</dbReference>
<evidence type="ECO:0000256" key="3">
    <source>
        <dbReference type="ARBA" id="ARBA00023002"/>
    </source>
</evidence>
<dbReference type="UniPathway" id="UPA00060"/>
<dbReference type="InterPro" id="IPR012727">
    <property type="entry name" value="Gly_oxidase_ThiO"/>
</dbReference>